<dbReference type="RefSeq" id="WP_064450977.1">
    <property type="nucleotide sequence ID" value="NZ_CP015600.1"/>
</dbReference>
<name>A0A172YWI7_9PSED</name>
<dbReference type="AlphaFoldDB" id="A0A172YWI7"/>
<protein>
    <submittedName>
        <fullName evidence="1">Tail protein</fullName>
    </submittedName>
</protein>
<dbReference type="PATRIC" id="fig|219572.3.peg.1224"/>
<dbReference type="STRING" id="219572.A7J50_1204"/>
<dbReference type="InterPro" id="IPR032495">
    <property type="entry name" value="Phage_TTP_11"/>
</dbReference>
<dbReference type="EMBL" id="CP015600">
    <property type="protein sequence ID" value="ANF84643.1"/>
    <property type="molecule type" value="Genomic_DNA"/>
</dbReference>
<dbReference type="Proteomes" id="UP000077829">
    <property type="component" value="Chromosome"/>
</dbReference>
<sequence length="243" mass="24312">MSILSQGTQIYALVPPLTGTGPMTVMEVECATSFDPGGSPAEQVEDTCLSADERSYKKGLRTPGQASLGLNADPNNASHIRLHQLSEANGDTTIKWVVGWSDGKDIVPTIAAGGSLGVATVTAGGTGYTTAPTVALTGGGGSGATATATVSGGVVTGVTVTNKGAGYTSAPTVAFTGGAGTGATATVSLTAGDDFDLPPTRTWFAFQGYVADFPFTFAQNAVVASTVSIQRSGGSAWIRKVSP</sequence>
<evidence type="ECO:0000313" key="1">
    <source>
        <dbReference type="EMBL" id="ANF84643.1"/>
    </source>
</evidence>
<gene>
    <name evidence="1" type="ORF">A7J50_1204</name>
</gene>
<dbReference type="Pfam" id="PF16460">
    <property type="entry name" value="Phage_TTP_11"/>
    <property type="match status" value="1"/>
</dbReference>
<reference evidence="1" key="1">
    <citation type="submission" date="2016-05" db="EMBL/GenBank/DDBJ databases">
        <title>Complete genome sequence of Pseudomonas antarctica PAMC 27494.</title>
        <authorList>
            <person name="Lee J."/>
        </authorList>
    </citation>
    <scope>NUCLEOTIDE SEQUENCE [LARGE SCALE GENOMIC DNA]</scope>
    <source>
        <strain evidence="1">PAMC 27494</strain>
    </source>
</reference>
<dbReference type="KEGG" id="panr:A7J50_1204"/>
<organism evidence="1">
    <name type="scientific">Pseudomonas antarctica</name>
    <dbReference type="NCBI Taxonomy" id="219572"/>
    <lineage>
        <taxon>Bacteria</taxon>
        <taxon>Pseudomonadati</taxon>
        <taxon>Pseudomonadota</taxon>
        <taxon>Gammaproteobacteria</taxon>
        <taxon>Pseudomonadales</taxon>
        <taxon>Pseudomonadaceae</taxon>
        <taxon>Pseudomonas</taxon>
    </lineage>
</organism>
<proteinExistence type="predicted"/>
<accession>A0A172YWI7</accession>
<dbReference type="Gene3D" id="4.10.410.40">
    <property type="match status" value="1"/>
</dbReference>